<evidence type="ECO:0000256" key="1">
    <source>
        <dbReference type="SAM" id="MobiDB-lite"/>
    </source>
</evidence>
<evidence type="ECO:0000259" key="2">
    <source>
        <dbReference type="Pfam" id="PF20410"/>
    </source>
</evidence>
<accession>A0ABW0T4E8</accession>
<sequence length="147" mass="16013">MKLRETTQGQPASTLANATHPGNAMYLQARDAVHRLDAQQGRVPDRRSDNLAAALAVASHSHGMSRVDHVVLSDDASRAYAVQGDTSSLFKRYTDVNVAKAIATPVAQSSVQWPHDIQQPAPAQITPPMQQQMQSPQLDQPVMQRLP</sequence>
<reference evidence="4" key="1">
    <citation type="journal article" date="2019" name="Int. J. Syst. Evol. Microbiol.">
        <title>The Global Catalogue of Microorganisms (GCM) 10K type strain sequencing project: providing services to taxonomists for standard genome sequencing and annotation.</title>
        <authorList>
            <consortium name="The Broad Institute Genomics Platform"/>
            <consortium name="The Broad Institute Genome Sequencing Center for Infectious Disease"/>
            <person name="Wu L."/>
            <person name="Ma J."/>
        </authorList>
    </citation>
    <scope>NUCLEOTIDE SEQUENCE [LARGE SCALE GENOMIC DNA]</scope>
    <source>
        <strain evidence="4">CGMCC 1.13587</strain>
    </source>
</reference>
<dbReference type="EMBL" id="JBHSNG010000042">
    <property type="protein sequence ID" value="MFC5583295.1"/>
    <property type="molecule type" value="Genomic_DNA"/>
</dbReference>
<dbReference type="Pfam" id="PF20410">
    <property type="entry name" value="X-Tfes_XVIPCD"/>
    <property type="match status" value="1"/>
</dbReference>
<comment type="caution">
    <text evidence="3">The sequence shown here is derived from an EMBL/GenBank/DDBJ whole genome shotgun (WGS) entry which is preliminary data.</text>
</comment>
<evidence type="ECO:0000313" key="4">
    <source>
        <dbReference type="Proteomes" id="UP001596111"/>
    </source>
</evidence>
<feature type="compositionally biased region" description="Polar residues" evidence="1">
    <location>
        <begin position="1"/>
        <end position="17"/>
    </location>
</feature>
<feature type="domain" description="X-Tfes XVIPCD" evidence="2">
    <location>
        <begin position="17"/>
        <end position="115"/>
    </location>
</feature>
<dbReference type="InterPro" id="IPR046519">
    <property type="entry name" value="X-Tfes_XVIPCD"/>
</dbReference>
<feature type="compositionally biased region" description="Low complexity" evidence="1">
    <location>
        <begin position="119"/>
        <end position="141"/>
    </location>
</feature>
<organism evidence="3 4">
    <name type="scientific">Rhodanobacter terrae</name>
    <dbReference type="NCBI Taxonomy" id="418647"/>
    <lineage>
        <taxon>Bacteria</taxon>
        <taxon>Pseudomonadati</taxon>
        <taxon>Pseudomonadota</taxon>
        <taxon>Gammaproteobacteria</taxon>
        <taxon>Lysobacterales</taxon>
        <taxon>Rhodanobacteraceae</taxon>
        <taxon>Rhodanobacter</taxon>
    </lineage>
</organism>
<gene>
    <name evidence="3" type="ORF">ACFPPB_19460</name>
</gene>
<dbReference type="Proteomes" id="UP001596111">
    <property type="component" value="Unassembled WGS sequence"/>
</dbReference>
<dbReference type="RefSeq" id="WP_377330188.1">
    <property type="nucleotide sequence ID" value="NZ_JBHSNG010000042.1"/>
</dbReference>
<keyword evidence="4" id="KW-1185">Reference proteome</keyword>
<feature type="region of interest" description="Disordered" evidence="1">
    <location>
        <begin position="119"/>
        <end position="147"/>
    </location>
</feature>
<evidence type="ECO:0000313" key="3">
    <source>
        <dbReference type="EMBL" id="MFC5583295.1"/>
    </source>
</evidence>
<proteinExistence type="predicted"/>
<name>A0ABW0T4E8_9GAMM</name>
<protein>
    <submittedName>
        <fullName evidence="3">XVIPCD domain-containing protein</fullName>
    </submittedName>
</protein>
<feature type="region of interest" description="Disordered" evidence="1">
    <location>
        <begin position="1"/>
        <end position="20"/>
    </location>
</feature>